<reference evidence="2" key="1">
    <citation type="submission" date="2017-05" db="EMBL/GenBank/DDBJ databases">
        <title>Dechlorination kinetics govern the competition between two new strains of the genus Sulfurospirillum.</title>
        <authorList>
            <person name="Buttet G.F."/>
            <person name="Murray A.M."/>
            <person name="Goris T."/>
            <person name="Burion M."/>
            <person name="Lin B."/>
            <person name="Rolle M."/>
            <person name="Maillard J."/>
        </authorList>
    </citation>
    <scope>NUCLEOTIDE SEQUENCE [LARGE SCALE GENOMIC DNA]</scope>
    <source>
        <strain evidence="2">SL2-1</strain>
    </source>
</reference>
<proteinExistence type="predicted"/>
<evidence type="ECO:0000313" key="1">
    <source>
        <dbReference type="EMBL" id="ARU48190.1"/>
    </source>
</evidence>
<dbReference type="RefSeq" id="WP_238099164.1">
    <property type="nucleotide sequence ID" value="NZ_CP021416.1"/>
</dbReference>
<dbReference type="Proteomes" id="UP000196005">
    <property type="component" value="Chromosome"/>
</dbReference>
<dbReference type="EMBL" id="CP021416">
    <property type="protein sequence ID" value="ARU48190.1"/>
    <property type="molecule type" value="Genomic_DNA"/>
</dbReference>
<accession>A0A1Y0HJQ2</accession>
<keyword evidence="2" id="KW-1185">Reference proteome</keyword>
<dbReference type="KEGG" id="suls:Sdiek1_1024"/>
<evidence type="ECO:0000313" key="2">
    <source>
        <dbReference type="Proteomes" id="UP000196005"/>
    </source>
</evidence>
<sequence>MVNGTLPLFFELAEQPIELIINVTEAQCEALFTFLKEQNQQIFYTKCAIEYGVI</sequence>
<protein>
    <submittedName>
        <fullName evidence="1">Uncharacterized protein</fullName>
    </submittedName>
</protein>
<dbReference type="AlphaFoldDB" id="A0A1Y0HJQ2"/>
<name>A0A1Y0HJQ2_9BACT</name>
<gene>
    <name evidence="1" type="ORF">Sdiek1_1024</name>
</gene>
<organism evidence="1 2">
    <name type="scientific">Sulfurospirillum diekertiae</name>
    <dbReference type="NCBI Taxonomy" id="1854492"/>
    <lineage>
        <taxon>Bacteria</taxon>
        <taxon>Pseudomonadati</taxon>
        <taxon>Campylobacterota</taxon>
        <taxon>Epsilonproteobacteria</taxon>
        <taxon>Campylobacterales</taxon>
        <taxon>Sulfurospirillaceae</taxon>
        <taxon>Sulfurospirillum</taxon>
    </lineage>
</organism>